<evidence type="ECO:0000256" key="5">
    <source>
        <dbReference type="ARBA" id="ARBA00022741"/>
    </source>
</evidence>
<feature type="transmembrane region" description="Helical" evidence="9">
    <location>
        <begin position="57"/>
        <end position="78"/>
    </location>
</feature>
<evidence type="ECO:0000313" key="11">
    <source>
        <dbReference type="Proteomes" id="UP001141552"/>
    </source>
</evidence>
<evidence type="ECO:0000256" key="6">
    <source>
        <dbReference type="ARBA" id="ARBA00022840"/>
    </source>
</evidence>
<reference evidence="10" key="2">
    <citation type="journal article" date="2023" name="Plants (Basel)">
        <title>Annotation of the Turnera subulata (Passifloraceae) Draft Genome Reveals the S-Locus Evolved after the Divergence of Turneroideae from Passifloroideae in a Stepwise Manner.</title>
        <authorList>
            <person name="Henning P.M."/>
            <person name="Roalson E.H."/>
            <person name="Mir W."/>
            <person name="McCubbin A.G."/>
            <person name="Shore J.S."/>
        </authorList>
    </citation>
    <scope>NUCLEOTIDE SEQUENCE</scope>
    <source>
        <strain evidence="10">F60SS</strain>
    </source>
</reference>
<protein>
    <recommendedName>
        <fullName evidence="12">Ureide permease</fullName>
    </recommendedName>
</protein>
<dbReference type="PANTHER" id="PTHR31081:SF16">
    <property type="entry name" value="UREIDE PERMEASE 5"/>
    <property type="match status" value="1"/>
</dbReference>
<feature type="transmembrane region" description="Helical" evidence="9">
    <location>
        <begin position="227"/>
        <end position="248"/>
    </location>
</feature>
<dbReference type="InterPro" id="IPR030189">
    <property type="entry name" value="UPS_plant"/>
</dbReference>
<dbReference type="GO" id="GO:0005524">
    <property type="term" value="F:ATP binding"/>
    <property type="evidence" value="ECO:0007669"/>
    <property type="project" value="UniProtKB-KW"/>
</dbReference>
<keyword evidence="6" id="KW-0067">ATP-binding</keyword>
<dbReference type="Pfam" id="PF07168">
    <property type="entry name" value="Ureide_permease"/>
    <property type="match status" value="2"/>
</dbReference>
<comment type="caution">
    <text evidence="10">The sequence shown here is derived from an EMBL/GenBank/DDBJ whole genome shotgun (WGS) entry which is preliminary data.</text>
</comment>
<keyword evidence="5" id="KW-0547">Nucleotide-binding</keyword>
<dbReference type="Proteomes" id="UP001141552">
    <property type="component" value="Unassembled WGS sequence"/>
</dbReference>
<dbReference type="AlphaFoldDB" id="A0A9Q0F5K2"/>
<dbReference type="GO" id="GO:0016020">
    <property type="term" value="C:membrane"/>
    <property type="evidence" value="ECO:0007669"/>
    <property type="project" value="UniProtKB-SubCell"/>
</dbReference>
<evidence type="ECO:0000256" key="1">
    <source>
        <dbReference type="ARBA" id="ARBA00004141"/>
    </source>
</evidence>
<evidence type="ECO:0008006" key="12">
    <source>
        <dbReference type="Google" id="ProtNLM"/>
    </source>
</evidence>
<evidence type="ECO:0000256" key="9">
    <source>
        <dbReference type="SAM" id="Phobius"/>
    </source>
</evidence>
<name>A0A9Q0F5K2_9ROSI</name>
<proteinExistence type="inferred from homology"/>
<keyword evidence="11" id="KW-1185">Reference proteome</keyword>
<evidence type="ECO:0000256" key="2">
    <source>
        <dbReference type="ARBA" id="ARBA00005931"/>
    </source>
</evidence>
<feature type="transmembrane region" description="Helical" evidence="9">
    <location>
        <begin position="20"/>
        <end position="48"/>
    </location>
</feature>
<keyword evidence="8 9" id="KW-0472">Membrane</keyword>
<dbReference type="GO" id="GO:0015505">
    <property type="term" value="F:uracil:monoatomic cation symporter activity"/>
    <property type="evidence" value="ECO:0007669"/>
    <property type="project" value="TreeGrafter"/>
</dbReference>
<dbReference type="InterPro" id="IPR009834">
    <property type="entry name" value="Ureide_permease"/>
</dbReference>
<comment type="subcellular location">
    <subcellularLocation>
        <location evidence="1">Membrane</location>
        <topology evidence="1">Multi-pass membrane protein</topology>
    </subcellularLocation>
</comment>
<gene>
    <name evidence="10" type="ORF">Tsubulata_034985</name>
</gene>
<evidence type="ECO:0000256" key="7">
    <source>
        <dbReference type="ARBA" id="ARBA00022989"/>
    </source>
</evidence>
<accession>A0A9Q0F5K2</accession>
<keyword evidence="3" id="KW-0813">Transport</keyword>
<keyword evidence="4 9" id="KW-0812">Transmembrane</keyword>
<evidence type="ECO:0000256" key="3">
    <source>
        <dbReference type="ARBA" id="ARBA00022448"/>
    </source>
</evidence>
<dbReference type="OrthoDB" id="1910534at2759"/>
<keyword evidence="7 9" id="KW-1133">Transmembrane helix</keyword>
<sequence length="319" mass="34644">MFAMAGGVALSLGNLSTQYAWAFVGLSLATVIFSSISFVIGTTLNYFLDDKINNAKILFPGAACFLIAAFLVNTIVAVPWKRFYFVFIGLGNLQQHRNILPCAFCPQSTLMALIALLKLNFGRISDTATCKEAIGDSGKKDVGDESSISEVKFGAADFLVELENRRANNGWGFSFLMVSGKSTMIGLGITLFAGLCFSLFAPAFNLATNDQLHTLKKGVPKLVLYTAFFWFSVSCFILGIFLNVTFLYRPVLNLPRSSIKAYLKDWNGRGWALLAGFLCGFGNDLQFMGGQAAGYAAADVGQALPLVSTFWGILLFGEY</sequence>
<dbReference type="GO" id="GO:0005274">
    <property type="term" value="F:allantoin:proton symporter activity"/>
    <property type="evidence" value="ECO:0007669"/>
    <property type="project" value="TreeGrafter"/>
</dbReference>
<evidence type="ECO:0000256" key="4">
    <source>
        <dbReference type="ARBA" id="ARBA00022692"/>
    </source>
</evidence>
<feature type="transmembrane region" description="Helical" evidence="9">
    <location>
        <begin position="184"/>
        <end position="207"/>
    </location>
</feature>
<evidence type="ECO:0000313" key="10">
    <source>
        <dbReference type="EMBL" id="KAJ4825304.1"/>
    </source>
</evidence>
<dbReference type="EMBL" id="JAKUCV010006946">
    <property type="protein sequence ID" value="KAJ4825304.1"/>
    <property type="molecule type" value="Genomic_DNA"/>
</dbReference>
<comment type="similarity">
    <text evidence="2">Belongs to the plant ureide permease (TC 2.A.7.19) family.</text>
</comment>
<dbReference type="PANTHER" id="PTHR31081">
    <property type="entry name" value="UREIDE PERMEASE 1-RELATED-RELATED"/>
    <property type="match status" value="1"/>
</dbReference>
<reference evidence="10" key="1">
    <citation type="submission" date="2022-02" db="EMBL/GenBank/DDBJ databases">
        <authorList>
            <person name="Henning P.M."/>
            <person name="McCubbin A.G."/>
            <person name="Shore J.S."/>
        </authorList>
    </citation>
    <scope>NUCLEOTIDE SEQUENCE</scope>
    <source>
        <strain evidence="10">F60SS</strain>
        <tissue evidence="10">Leaves</tissue>
    </source>
</reference>
<evidence type="ECO:0000256" key="8">
    <source>
        <dbReference type="ARBA" id="ARBA00023136"/>
    </source>
</evidence>
<organism evidence="10 11">
    <name type="scientific">Turnera subulata</name>
    <dbReference type="NCBI Taxonomy" id="218843"/>
    <lineage>
        <taxon>Eukaryota</taxon>
        <taxon>Viridiplantae</taxon>
        <taxon>Streptophyta</taxon>
        <taxon>Embryophyta</taxon>
        <taxon>Tracheophyta</taxon>
        <taxon>Spermatophyta</taxon>
        <taxon>Magnoliopsida</taxon>
        <taxon>eudicotyledons</taxon>
        <taxon>Gunneridae</taxon>
        <taxon>Pentapetalae</taxon>
        <taxon>rosids</taxon>
        <taxon>fabids</taxon>
        <taxon>Malpighiales</taxon>
        <taxon>Passifloraceae</taxon>
        <taxon>Turnera</taxon>
    </lineage>
</organism>